<dbReference type="PANTHER" id="PTHR33420">
    <property type="entry name" value="FIMBRIAL SUBUNIT ELFA-RELATED"/>
    <property type="match status" value="1"/>
</dbReference>
<keyword evidence="4" id="KW-0281">Fimbrium</keyword>
<accession>A0A105Z3J7</accession>
<evidence type="ECO:0000256" key="1">
    <source>
        <dbReference type="ARBA" id="ARBA00004561"/>
    </source>
</evidence>
<gene>
    <name evidence="7" type="ORF">WL29_02770</name>
</gene>
<reference evidence="7 8" key="1">
    <citation type="submission" date="2015-11" db="EMBL/GenBank/DDBJ databases">
        <title>Expanding the genomic diversity of Burkholderia species for the development of highly accurate diagnostics.</title>
        <authorList>
            <person name="Sahl J."/>
            <person name="Keim P."/>
            <person name="Wagner D."/>
        </authorList>
    </citation>
    <scope>NUCLEOTIDE SEQUENCE [LARGE SCALE GENOMIC DNA]</scope>
    <source>
        <strain evidence="7 8">MSMB2087WGS</strain>
    </source>
</reference>
<comment type="caution">
    <text evidence="7">The sequence shown here is derived from an EMBL/GenBank/DDBJ whole genome shotgun (WGS) entry which is preliminary data.</text>
</comment>
<dbReference type="EMBL" id="LPHD01000186">
    <property type="protein sequence ID" value="KWA74120.1"/>
    <property type="molecule type" value="Genomic_DNA"/>
</dbReference>
<organism evidence="7 8">
    <name type="scientific">Burkholderia ubonensis</name>
    <dbReference type="NCBI Taxonomy" id="101571"/>
    <lineage>
        <taxon>Bacteria</taxon>
        <taxon>Pseudomonadati</taxon>
        <taxon>Pseudomonadota</taxon>
        <taxon>Betaproteobacteria</taxon>
        <taxon>Burkholderiales</taxon>
        <taxon>Burkholderiaceae</taxon>
        <taxon>Burkholderia</taxon>
        <taxon>Burkholderia cepacia complex</taxon>
    </lineage>
</organism>
<evidence type="ECO:0000256" key="4">
    <source>
        <dbReference type="ARBA" id="ARBA00023263"/>
    </source>
</evidence>
<dbReference type="InterPro" id="IPR050263">
    <property type="entry name" value="Bact_Fimbrial_Adh_Pro"/>
</dbReference>
<dbReference type="Pfam" id="PF00419">
    <property type="entry name" value="Fimbrial"/>
    <property type="match status" value="1"/>
</dbReference>
<evidence type="ECO:0000256" key="3">
    <source>
        <dbReference type="ARBA" id="ARBA00022729"/>
    </source>
</evidence>
<dbReference type="SUPFAM" id="SSF49401">
    <property type="entry name" value="Bacterial adhesins"/>
    <property type="match status" value="1"/>
</dbReference>
<feature type="domain" description="Fimbrial-type adhesion" evidence="6">
    <location>
        <begin position="200"/>
        <end position="349"/>
    </location>
</feature>
<dbReference type="AlphaFoldDB" id="A0A105Z3J7"/>
<evidence type="ECO:0000256" key="2">
    <source>
        <dbReference type="ARBA" id="ARBA00006671"/>
    </source>
</evidence>
<evidence type="ECO:0000256" key="5">
    <source>
        <dbReference type="SAM" id="SignalP"/>
    </source>
</evidence>
<dbReference type="Proteomes" id="UP000060630">
    <property type="component" value="Unassembled WGS sequence"/>
</dbReference>
<dbReference type="InterPro" id="IPR008966">
    <property type="entry name" value="Adhesion_dom_sf"/>
</dbReference>
<comment type="similarity">
    <text evidence="2">Belongs to the fimbrial protein family.</text>
</comment>
<evidence type="ECO:0000313" key="7">
    <source>
        <dbReference type="EMBL" id="KWA74120.1"/>
    </source>
</evidence>
<sequence length="350" mass="36440">MIKEHTLKLGRSAMRRLLPGLALSLLCAGTAHATLNCTVGSGESVVLLDLTQKILVPEDAPIGTVLMSAHGVSRSAQCMLNVTYPLTSEYAYVRRPDLTTSNRIGNGLAIYVTYNGDRGNAAANWKTDVLVDSAVKNVTVPFTVDVELVKIGPTPTSADAKLPSNYVHVLSVADPTKNLLSQGGNAMYFIRGLQDVVVFTKSTCSVVGDANPVVNLGTFAANGRSGLGSGIGSTSPSRDFMLELDCKQGNTGAFSVALTLDGQTVAGRESAGVLALSAAAGAATGVGVQVLKGDAGAQTAVQFGSAWDVTSRWQADGRIQLPFSARYYQTADTITPGPANATATYTISYM</sequence>
<proteinExistence type="inferred from homology"/>
<dbReference type="RefSeq" id="WP_059641208.1">
    <property type="nucleotide sequence ID" value="NZ_LOVE01000071.1"/>
</dbReference>
<dbReference type="InterPro" id="IPR000259">
    <property type="entry name" value="Adhesion_dom_fimbrial"/>
</dbReference>
<feature type="chain" id="PRO_5007125421" description="Fimbrial-type adhesion domain-containing protein" evidence="5">
    <location>
        <begin position="34"/>
        <end position="350"/>
    </location>
</feature>
<dbReference type="Gene3D" id="2.60.40.1090">
    <property type="entry name" value="Fimbrial-type adhesion domain"/>
    <property type="match status" value="1"/>
</dbReference>
<dbReference type="InterPro" id="IPR036937">
    <property type="entry name" value="Adhesion_dom_fimbrial_sf"/>
</dbReference>
<name>A0A105Z3J7_9BURK</name>
<dbReference type="GO" id="GO:0009289">
    <property type="term" value="C:pilus"/>
    <property type="evidence" value="ECO:0007669"/>
    <property type="project" value="UniProtKB-SubCell"/>
</dbReference>
<feature type="signal peptide" evidence="5">
    <location>
        <begin position="1"/>
        <end position="33"/>
    </location>
</feature>
<comment type="subcellular location">
    <subcellularLocation>
        <location evidence="1">Fimbrium</location>
    </subcellularLocation>
</comment>
<evidence type="ECO:0000313" key="8">
    <source>
        <dbReference type="Proteomes" id="UP000060630"/>
    </source>
</evidence>
<evidence type="ECO:0000259" key="6">
    <source>
        <dbReference type="Pfam" id="PF00419"/>
    </source>
</evidence>
<keyword evidence="3 5" id="KW-0732">Signal</keyword>
<dbReference type="PANTHER" id="PTHR33420:SF12">
    <property type="entry name" value="FIMBRIN-LIKE PROTEIN FIMI-RELATED"/>
    <property type="match status" value="1"/>
</dbReference>
<protein>
    <recommendedName>
        <fullName evidence="6">Fimbrial-type adhesion domain-containing protein</fullName>
    </recommendedName>
</protein>
<dbReference type="GO" id="GO:0043709">
    <property type="term" value="P:cell adhesion involved in single-species biofilm formation"/>
    <property type="evidence" value="ECO:0007669"/>
    <property type="project" value="TreeGrafter"/>
</dbReference>
<dbReference type="Gene3D" id="2.60.40.3310">
    <property type="match status" value="1"/>
</dbReference>